<protein>
    <submittedName>
        <fullName evidence="1">Uncharacterized protein</fullName>
    </submittedName>
</protein>
<proteinExistence type="predicted"/>
<organism evidence="1">
    <name type="scientific">viral metagenome</name>
    <dbReference type="NCBI Taxonomy" id="1070528"/>
    <lineage>
        <taxon>unclassified sequences</taxon>
        <taxon>metagenomes</taxon>
        <taxon>organismal metagenomes</taxon>
    </lineage>
</organism>
<dbReference type="AlphaFoldDB" id="A0A6C0LSK1"/>
<evidence type="ECO:0000313" key="1">
    <source>
        <dbReference type="EMBL" id="QHU32978.1"/>
    </source>
</evidence>
<reference evidence="1" key="1">
    <citation type="journal article" date="2020" name="Nature">
        <title>Giant virus diversity and host interactions through global metagenomics.</title>
        <authorList>
            <person name="Schulz F."/>
            <person name="Roux S."/>
            <person name="Paez-Espino D."/>
            <person name="Jungbluth S."/>
            <person name="Walsh D.A."/>
            <person name="Denef V.J."/>
            <person name="McMahon K.D."/>
            <person name="Konstantinidis K.T."/>
            <person name="Eloe-Fadrosh E.A."/>
            <person name="Kyrpides N.C."/>
            <person name="Woyke T."/>
        </authorList>
    </citation>
    <scope>NUCLEOTIDE SEQUENCE</scope>
    <source>
        <strain evidence="1">GVMAG-S-1014582-52</strain>
    </source>
</reference>
<name>A0A6C0LSK1_9ZZZZ</name>
<sequence length="309" mass="36696">MELYYCVILEKNTKHLVKESNFSIALSKLYFYLLDANETYNFDQLSFVILFYDIIVTKYHIFYNNGLFLNNEDSCIKISSIYPQYICLDNIIKDRMVTDKNLDKKELKLKDVFVPNNIIDKRERRPSTFPKNEQSTSNVIQNNITNNKYPQFESDKRSYFLIKSDINCGKIKIDEINPMFTKKYLILKVLDSRNQLNEKFNDNITEEKQLFDALFSACAENEDDKCIEIVQNNPNSIYIPHNYEYMSDKLKENYAHKFKLTRNEFEEKYIKCMDNDDPIELHFEKVKTDTIQKNKNLDSSDDKLASSEK</sequence>
<dbReference type="EMBL" id="MN740556">
    <property type="protein sequence ID" value="QHU32978.1"/>
    <property type="molecule type" value="Genomic_DNA"/>
</dbReference>
<accession>A0A6C0LSK1</accession>